<dbReference type="EMBL" id="CM023491">
    <property type="protein sequence ID" value="KAH6940764.1"/>
    <property type="molecule type" value="Genomic_DNA"/>
</dbReference>
<sequence>MKVRIAASETGEALRKYMTSVHFRESVRELGLNNCVVARPSDLLSSITAFSRLRIIRCVACSVRPFDFLYLVLLTLRTLERVEFTLDERLSENQILAFYSSVASFKSNQGFVSLQHVYVEVAGSDRIDVVSRLVSLSPNVRELHVHFLRGNFIDAAMKCWRLWQSNKHLRSFSFTSEVPSPAQLFPNRYAGFMELAALCGNVLSTRTPHDSWNCFTLNELAKPLRPGRELRPRTTSRHVQAGIATVVAIPSSIQRESTVRDAGAEDVWTDVRNLCIVLLCPFNCAHYPCANVTYRDALADFLRNFRTIHESGEYEHLTELNVNSFHCDADLDMTEVLFDAGLTTLRALSVSPCGVRREGAWQRLALVCPCLNDLDVRVYSDVLQCRFCQEDLQLTSRDAAELSVGHGGGRLTFVGVRRFVSLLFLGHCNVRELRLGGKHFVVPEQLVGALVFNERLRCLVLDYDSMKLDAVLYKNLQRLHKLRLLCLRSGAYHDTLGIRFYIQSLGSSMEHLKVLHVHYIDSLGASERLTWVRRAGTIPEQRPLGSWLPPETWLCGCVIDDAPCVICTMQTFIGLVKPKYRDVHTKF</sequence>
<proteinExistence type="predicted"/>
<gene>
    <name evidence="1" type="ORF">HPB50_006474</name>
</gene>
<dbReference type="Proteomes" id="UP000821845">
    <property type="component" value="Chromosome 11"/>
</dbReference>
<protein>
    <submittedName>
        <fullName evidence="1">Uncharacterized protein</fullName>
    </submittedName>
</protein>
<reference evidence="1" key="1">
    <citation type="submission" date="2020-05" db="EMBL/GenBank/DDBJ databases">
        <title>Large-scale comparative analyses of tick genomes elucidate their genetic diversity and vector capacities.</title>
        <authorList>
            <person name="Jia N."/>
            <person name="Wang J."/>
            <person name="Shi W."/>
            <person name="Du L."/>
            <person name="Sun Y."/>
            <person name="Zhan W."/>
            <person name="Jiang J."/>
            <person name="Wang Q."/>
            <person name="Zhang B."/>
            <person name="Ji P."/>
            <person name="Sakyi L.B."/>
            <person name="Cui X."/>
            <person name="Yuan T."/>
            <person name="Jiang B."/>
            <person name="Yang W."/>
            <person name="Lam T.T.-Y."/>
            <person name="Chang Q."/>
            <person name="Ding S."/>
            <person name="Wang X."/>
            <person name="Zhu J."/>
            <person name="Ruan X."/>
            <person name="Zhao L."/>
            <person name="Wei J."/>
            <person name="Que T."/>
            <person name="Du C."/>
            <person name="Cheng J."/>
            <person name="Dai P."/>
            <person name="Han X."/>
            <person name="Huang E."/>
            <person name="Gao Y."/>
            <person name="Liu J."/>
            <person name="Shao H."/>
            <person name="Ye R."/>
            <person name="Li L."/>
            <person name="Wei W."/>
            <person name="Wang X."/>
            <person name="Wang C."/>
            <person name="Yang T."/>
            <person name="Huo Q."/>
            <person name="Li W."/>
            <person name="Guo W."/>
            <person name="Chen H."/>
            <person name="Zhou L."/>
            <person name="Ni X."/>
            <person name="Tian J."/>
            <person name="Zhou Y."/>
            <person name="Sheng Y."/>
            <person name="Liu T."/>
            <person name="Pan Y."/>
            <person name="Xia L."/>
            <person name="Li J."/>
            <person name="Zhao F."/>
            <person name="Cao W."/>
        </authorList>
    </citation>
    <scope>NUCLEOTIDE SEQUENCE</scope>
    <source>
        <strain evidence="1">Hyas-2018</strain>
    </source>
</reference>
<name>A0ACB7T7B0_HYAAI</name>
<evidence type="ECO:0000313" key="2">
    <source>
        <dbReference type="Proteomes" id="UP000821845"/>
    </source>
</evidence>
<accession>A0ACB7T7B0</accession>
<evidence type="ECO:0000313" key="1">
    <source>
        <dbReference type="EMBL" id="KAH6940764.1"/>
    </source>
</evidence>
<organism evidence="1 2">
    <name type="scientific">Hyalomma asiaticum</name>
    <name type="common">Tick</name>
    <dbReference type="NCBI Taxonomy" id="266040"/>
    <lineage>
        <taxon>Eukaryota</taxon>
        <taxon>Metazoa</taxon>
        <taxon>Ecdysozoa</taxon>
        <taxon>Arthropoda</taxon>
        <taxon>Chelicerata</taxon>
        <taxon>Arachnida</taxon>
        <taxon>Acari</taxon>
        <taxon>Parasitiformes</taxon>
        <taxon>Ixodida</taxon>
        <taxon>Ixodoidea</taxon>
        <taxon>Ixodidae</taxon>
        <taxon>Hyalomminae</taxon>
        <taxon>Hyalomma</taxon>
    </lineage>
</organism>
<keyword evidence="2" id="KW-1185">Reference proteome</keyword>
<comment type="caution">
    <text evidence="1">The sequence shown here is derived from an EMBL/GenBank/DDBJ whole genome shotgun (WGS) entry which is preliminary data.</text>
</comment>